<comment type="similarity">
    <text evidence="1">Belongs to the sulfatase family.</text>
</comment>
<proteinExistence type="inferred from homology"/>
<accession>A0A9D2I9V3</accession>
<dbReference type="AlphaFoldDB" id="A0A9D2I9V3"/>
<keyword evidence="3 6" id="KW-0378">Hydrolase</keyword>
<dbReference type="Pfam" id="PF00884">
    <property type="entry name" value="Sulfatase"/>
    <property type="match status" value="1"/>
</dbReference>
<evidence type="ECO:0000256" key="1">
    <source>
        <dbReference type="ARBA" id="ARBA00008779"/>
    </source>
</evidence>
<dbReference type="Gene3D" id="3.40.720.10">
    <property type="entry name" value="Alkaline Phosphatase, subunit A"/>
    <property type="match status" value="1"/>
</dbReference>
<organism evidence="6 7">
    <name type="scientific">Candidatus Eisenbergiella merdipullorum</name>
    <dbReference type="NCBI Taxonomy" id="2838553"/>
    <lineage>
        <taxon>Bacteria</taxon>
        <taxon>Bacillati</taxon>
        <taxon>Bacillota</taxon>
        <taxon>Clostridia</taxon>
        <taxon>Lachnospirales</taxon>
        <taxon>Lachnospiraceae</taxon>
        <taxon>Eisenbergiella</taxon>
    </lineage>
</organism>
<dbReference type="InterPro" id="IPR050738">
    <property type="entry name" value="Sulfatase"/>
</dbReference>
<evidence type="ECO:0000256" key="2">
    <source>
        <dbReference type="ARBA" id="ARBA00022723"/>
    </source>
</evidence>
<dbReference type="GO" id="GO:0004065">
    <property type="term" value="F:arylsulfatase activity"/>
    <property type="evidence" value="ECO:0007669"/>
    <property type="project" value="TreeGrafter"/>
</dbReference>
<reference evidence="6" key="1">
    <citation type="journal article" date="2021" name="PeerJ">
        <title>Extensive microbial diversity within the chicken gut microbiome revealed by metagenomics and culture.</title>
        <authorList>
            <person name="Gilroy R."/>
            <person name="Ravi A."/>
            <person name="Getino M."/>
            <person name="Pursley I."/>
            <person name="Horton D.L."/>
            <person name="Alikhan N.F."/>
            <person name="Baker D."/>
            <person name="Gharbi K."/>
            <person name="Hall N."/>
            <person name="Watson M."/>
            <person name="Adriaenssens E.M."/>
            <person name="Foster-Nyarko E."/>
            <person name="Jarju S."/>
            <person name="Secka A."/>
            <person name="Antonio M."/>
            <person name="Oren A."/>
            <person name="Chaudhuri R.R."/>
            <person name="La Ragione R."/>
            <person name="Hildebrand F."/>
            <person name="Pallen M.J."/>
        </authorList>
    </citation>
    <scope>NUCLEOTIDE SEQUENCE</scope>
    <source>
        <strain evidence="6">CHK179-7159</strain>
    </source>
</reference>
<sequence length="487" mass="55470">MTNVILITTDQQRFDSLGCNGNSFIHTPALDELAACGARFERAYCANPVCTPSRVSIMTGQLPSRHGSYNIGTIPTDTGRFLSTVLTQRGYRTHQLGKAHFYPWDVLSPETADASEGKPFVDFAGFETAELSVGHTDWGVNGHYEVWLAGKGIRKGCHMPQLQVKRLFEKDAYQTGDWGMPPELHSGAWITDRLEAFLQTREISRPFYLNIGFQDPHHPLSVPEKWPKIPKEKIPFPDRELDSRIGPQKALYEGRIEEEWGGRFGIAGNQDTVWRDASEEEIYMARSYYYSMVELFDSQMKQVIRLLKAYGVFEDTLLIVTSDHGDMLYDHGLGEKGPLAFEEVLRVPLFMVWPGKIQPQAVDAPVSLVDLYPTILDFLNIEVPGGCDGMSLRPLLEGGSLDRKGIIAEFKEEKDAVRYRCFISQNWKLVEYQGANFGELYDLKNDPKEKKNLWFELDFLPVKYELLRDMLEEADRHALLARRPCRC</sequence>
<evidence type="ECO:0000259" key="5">
    <source>
        <dbReference type="Pfam" id="PF00884"/>
    </source>
</evidence>
<dbReference type="EMBL" id="DWYY01000158">
    <property type="protein sequence ID" value="HJA94173.1"/>
    <property type="molecule type" value="Genomic_DNA"/>
</dbReference>
<evidence type="ECO:0000313" key="7">
    <source>
        <dbReference type="Proteomes" id="UP000886858"/>
    </source>
</evidence>
<dbReference type="InterPro" id="IPR024607">
    <property type="entry name" value="Sulfatase_CS"/>
</dbReference>
<evidence type="ECO:0000256" key="4">
    <source>
        <dbReference type="ARBA" id="ARBA00022837"/>
    </source>
</evidence>
<feature type="domain" description="Sulfatase N-terminal" evidence="5">
    <location>
        <begin position="3"/>
        <end position="381"/>
    </location>
</feature>
<reference evidence="6" key="2">
    <citation type="submission" date="2021-04" db="EMBL/GenBank/DDBJ databases">
        <authorList>
            <person name="Gilroy R."/>
        </authorList>
    </citation>
    <scope>NUCLEOTIDE SEQUENCE</scope>
    <source>
        <strain evidence="6">CHK179-7159</strain>
    </source>
</reference>
<dbReference type="InterPro" id="IPR000917">
    <property type="entry name" value="Sulfatase_N"/>
</dbReference>
<dbReference type="Proteomes" id="UP000886858">
    <property type="component" value="Unassembled WGS sequence"/>
</dbReference>
<keyword evidence="2" id="KW-0479">Metal-binding</keyword>
<dbReference type="PANTHER" id="PTHR42693">
    <property type="entry name" value="ARYLSULFATASE FAMILY MEMBER"/>
    <property type="match status" value="1"/>
</dbReference>
<dbReference type="InterPro" id="IPR017850">
    <property type="entry name" value="Alkaline_phosphatase_core_sf"/>
</dbReference>
<name>A0A9D2I9V3_9FIRM</name>
<evidence type="ECO:0000313" key="6">
    <source>
        <dbReference type="EMBL" id="HJA94173.1"/>
    </source>
</evidence>
<protein>
    <submittedName>
        <fullName evidence="6">Sulfatase-like hydrolase/transferase</fullName>
    </submittedName>
</protein>
<dbReference type="SUPFAM" id="SSF53649">
    <property type="entry name" value="Alkaline phosphatase-like"/>
    <property type="match status" value="1"/>
</dbReference>
<evidence type="ECO:0000256" key="3">
    <source>
        <dbReference type="ARBA" id="ARBA00022801"/>
    </source>
</evidence>
<dbReference type="GO" id="GO:0046872">
    <property type="term" value="F:metal ion binding"/>
    <property type="evidence" value="ECO:0007669"/>
    <property type="project" value="UniProtKB-KW"/>
</dbReference>
<comment type="caution">
    <text evidence="6">The sequence shown here is derived from an EMBL/GenBank/DDBJ whole genome shotgun (WGS) entry which is preliminary data.</text>
</comment>
<keyword evidence="4" id="KW-0106">Calcium</keyword>
<dbReference type="PANTHER" id="PTHR42693:SF53">
    <property type="entry name" value="ENDO-4-O-SULFATASE"/>
    <property type="match status" value="1"/>
</dbReference>
<gene>
    <name evidence="6" type="ORF">H9717_13865</name>
</gene>
<dbReference type="PROSITE" id="PS00523">
    <property type="entry name" value="SULFATASE_1"/>
    <property type="match status" value="1"/>
</dbReference>